<dbReference type="PROSITE" id="PS50005">
    <property type="entry name" value="TPR"/>
    <property type="match status" value="2"/>
</dbReference>
<dbReference type="AlphaFoldDB" id="A0A840R8E0"/>
<gene>
    <name evidence="3" type="ORF">HNQ57_003449</name>
</gene>
<dbReference type="InterPro" id="IPR011990">
    <property type="entry name" value="TPR-like_helical_dom_sf"/>
</dbReference>
<proteinExistence type="predicted"/>
<evidence type="ECO:0000313" key="4">
    <source>
        <dbReference type="Proteomes" id="UP000536640"/>
    </source>
</evidence>
<dbReference type="SUPFAM" id="SSF48452">
    <property type="entry name" value="TPR-like"/>
    <property type="match status" value="1"/>
</dbReference>
<sequence length="384" mass="43242">MKIKSPSSAIALAIFISGVGSLAPGCASSQSQSSVQIDPPPANAVANLLNNDIHPITAKSAFSPEENILAIDADMRYFVEENVPAALSPRARLSYLLDAMVRPSQLGLSYDPGITFNATETFYARKGNCLSLSSLFIALAREANLNAYYNEVTIPPSWDMVSDNSMVFYKHINVVVDFGEDGQEIVDLSVDNYEYHYPQHRLSEQEAAAQHYNNRGAEFLNQGKNDEAMRYFHRALYLDPQAGHIWGNLGTLFRRLGHQQDAELAYRQALTLNINDQVAISNLSRLYREQGDTEKARELEKVAEEFRKENPFWHYTRAKAEYEKGEYANALQAIKHAIALRKNEHRFYRFASLIYFRQGKRDLAVTYAEKAAKLKVASSANIEN</sequence>
<name>A0A840R8E0_9GAMM</name>
<evidence type="ECO:0000256" key="1">
    <source>
        <dbReference type="PROSITE-ProRule" id="PRU00339"/>
    </source>
</evidence>
<keyword evidence="1" id="KW-0802">TPR repeat</keyword>
<dbReference type="PANTHER" id="PTHR12558">
    <property type="entry name" value="CELL DIVISION CYCLE 16,23,27"/>
    <property type="match status" value="1"/>
</dbReference>
<dbReference type="EMBL" id="JACHHW010000014">
    <property type="protein sequence ID" value="MBB5189147.1"/>
    <property type="molecule type" value="Genomic_DNA"/>
</dbReference>
<keyword evidence="4" id="KW-1185">Reference proteome</keyword>
<organism evidence="3 4">
    <name type="scientific">Zhongshania antarctica</name>
    <dbReference type="NCBI Taxonomy" id="641702"/>
    <lineage>
        <taxon>Bacteria</taxon>
        <taxon>Pseudomonadati</taxon>
        <taxon>Pseudomonadota</taxon>
        <taxon>Gammaproteobacteria</taxon>
        <taxon>Cellvibrionales</taxon>
        <taxon>Spongiibacteraceae</taxon>
        <taxon>Zhongshania</taxon>
    </lineage>
</organism>
<dbReference type="Gene3D" id="1.25.40.10">
    <property type="entry name" value="Tetratricopeptide repeat domain"/>
    <property type="match status" value="2"/>
</dbReference>
<evidence type="ECO:0000313" key="3">
    <source>
        <dbReference type="EMBL" id="MBB5189147.1"/>
    </source>
</evidence>
<dbReference type="InterPro" id="IPR019734">
    <property type="entry name" value="TPR_rpt"/>
</dbReference>
<protein>
    <submittedName>
        <fullName evidence="3">Flp pilus assembly protein TadD</fullName>
    </submittedName>
</protein>
<dbReference type="PROSITE" id="PS50293">
    <property type="entry name" value="TPR_REGION"/>
    <property type="match status" value="1"/>
</dbReference>
<dbReference type="Proteomes" id="UP000536640">
    <property type="component" value="Unassembled WGS sequence"/>
</dbReference>
<dbReference type="SMART" id="SM00028">
    <property type="entry name" value="TPR"/>
    <property type="match status" value="4"/>
</dbReference>
<accession>A0A840R8E0</accession>
<evidence type="ECO:0000256" key="2">
    <source>
        <dbReference type="SAM" id="SignalP"/>
    </source>
</evidence>
<feature type="repeat" description="TPR" evidence="1">
    <location>
        <begin position="209"/>
        <end position="242"/>
    </location>
</feature>
<comment type="caution">
    <text evidence="3">The sequence shown here is derived from an EMBL/GenBank/DDBJ whole genome shotgun (WGS) entry which is preliminary data.</text>
</comment>
<reference evidence="3 4" key="1">
    <citation type="submission" date="2020-08" db="EMBL/GenBank/DDBJ databases">
        <title>Genomic Encyclopedia of Type Strains, Phase IV (KMG-IV): sequencing the most valuable type-strain genomes for metagenomic binning, comparative biology and taxonomic classification.</title>
        <authorList>
            <person name="Goeker M."/>
        </authorList>
    </citation>
    <scope>NUCLEOTIDE SEQUENCE [LARGE SCALE GENOMIC DNA]</scope>
    <source>
        <strain evidence="3 4">DSM 25701</strain>
    </source>
</reference>
<feature type="chain" id="PRO_5032962197" evidence="2">
    <location>
        <begin position="23"/>
        <end position="384"/>
    </location>
</feature>
<feature type="repeat" description="TPR" evidence="1">
    <location>
        <begin position="243"/>
        <end position="276"/>
    </location>
</feature>
<dbReference type="PANTHER" id="PTHR12558:SF13">
    <property type="entry name" value="CELL DIVISION CYCLE PROTEIN 27 HOMOLOG"/>
    <property type="match status" value="1"/>
</dbReference>
<dbReference type="Pfam" id="PF00515">
    <property type="entry name" value="TPR_1"/>
    <property type="match status" value="1"/>
</dbReference>
<dbReference type="InterPro" id="IPR038765">
    <property type="entry name" value="Papain-like_cys_pep_sf"/>
</dbReference>
<dbReference type="RefSeq" id="WP_184465003.1">
    <property type="nucleotide sequence ID" value="NZ_JACHHW010000014.1"/>
</dbReference>
<keyword evidence="2" id="KW-0732">Signal</keyword>
<dbReference type="Pfam" id="PF13432">
    <property type="entry name" value="TPR_16"/>
    <property type="match status" value="1"/>
</dbReference>
<dbReference type="Pfam" id="PF13181">
    <property type="entry name" value="TPR_8"/>
    <property type="match status" value="1"/>
</dbReference>
<dbReference type="SUPFAM" id="SSF54001">
    <property type="entry name" value="Cysteine proteinases"/>
    <property type="match status" value="1"/>
</dbReference>
<feature type="signal peptide" evidence="2">
    <location>
        <begin position="1"/>
        <end position="22"/>
    </location>
</feature>